<keyword evidence="11 13" id="KW-0998">Cell outer membrane</keyword>
<keyword evidence="10 13" id="KW-0143">Chaperone</keyword>
<dbReference type="AlphaFoldDB" id="A0A2A2I771"/>
<organism evidence="15 16">
    <name type="scientific">Tamilnaduibacter salinus</name>
    <dbReference type="NCBI Taxonomy" id="1484056"/>
    <lineage>
        <taxon>Bacteria</taxon>
        <taxon>Pseudomonadati</taxon>
        <taxon>Pseudomonadota</taxon>
        <taxon>Gammaproteobacteria</taxon>
        <taxon>Pseudomonadales</taxon>
        <taxon>Marinobacteraceae</taxon>
        <taxon>Tamilnaduibacter</taxon>
    </lineage>
</organism>
<evidence type="ECO:0000256" key="5">
    <source>
        <dbReference type="ARBA" id="ARBA00022448"/>
    </source>
</evidence>
<comment type="caution">
    <text evidence="15">The sequence shown here is derived from an EMBL/GenBank/DDBJ whole genome shotgun (WGS) entry which is preliminary data.</text>
</comment>
<evidence type="ECO:0000313" key="15">
    <source>
        <dbReference type="EMBL" id="PAV27238.1"/>
    </source>
</evidence>
<dbReference type="NCBIfam" id="TIGR00548">
    <property type="entry name" value="lolB"/>
    <property type="match status" value="1"/>
</dbReference>
<dbReference type="GO" id="GO:0044874">
    <property type="term" value="P:lipoprotein localization to outer membrane"/>
    <property type="evidence" value="ECO:0007669"/>
    <property type="project" value="UniProtKB-UniRule"/>
</dbReference>
<evidence type="ECO:0000256" key="12">
    <source>
        <dbReference type="ARBA" id="ARBA00023288"/>
    </source>
</evidence>
<reference evidence="15 16" key="1">
    <citation type="submission" date="2017-07" db="EMBL/GenBank/DDBJ databases">
        <title>Tamlnaduibacter salinus (Mi-7) genome sequencing.</title>
        <authorList>
            <person name="Verma A."/>
            <person name="Krishnamurthi S."/>
        </authorList>
    </citation>
    <scope>NUCLEOTIDE SEQUENCE [LARGE SCALE GENOMIC DNA]</scope>
    <source>
        <strain evidence="15 16">Mi-7</strain>
    </source>
</reference>
<evidence type="ECO:0000256" key="2">
    <source>
        <dbReference type="ARBA" id="ARBA00009696"/>
    </source>
</evidence>
<evidence type="ECO:0000313" key="16">
    <source>
        <dbReference type="Proteomes" id="UP000218332"/>
    </source>
</evidence>
<dbReference type="HAMAP" id="MF_00233">
    <property type="entry name" value="LolB"/>
    <property type="match status" value="1"/>
</dbReference>
<keyword evidence="9" id="KW-0564">Palmitate</keyword>
<dbReference type="Proteomes" id="UP000218332">
    <property type="component" value="Unassembled WGS sequence"/>
</dbReference>
<sequence length="211" mass="23633">MRVGFLTSFLAATLLLPGCASITTEPLPAGLTNQPPAERADLVSQLTRFSDWQLQGKLAVRQPEDSATAVINQWRQRGEHYQLVLSSAFLGMGRTELEGIPGFLELTMPDGETYRSSQPQQLIEAATGWTFPVNALVWWVRGLAVPGEDARLLFNKERRLAVLNQAGWEIRYDAWHPFVDGQPHLPSRITALKGEKRLRLVITGWQSRNES</sequence>
<comment type="similarity">
    <text evidence="2 13">Belongs to the LolB family.</text>
</comment>
<keyword evidence="6 14" id="KW-0732">Signal</keyword>
<comment type="function">
    <text evidence="13">Plays a critical role in the incorporation of lipoproteins in the outer membrane after they are released by the LolA protein.</text>
</comment>
<dbReference type="CDD" id="cd16326">
    <property type="entry name" value="LolB"/>
    <property type="match status" value="1"/>
</dbReference>
<dbReference type="Pfam" id="PF03550">
    <property type="entry name" value="LolB"/>
    <property type="match status" value="1"/>
</dbReference>
<gene>
    <name evidence="13 15" type="primary">lolB</name>
    <name evidence="15" type="ORF">CF392_01955</name>
</gene>
<evidence type="ECO:0000256" key="7">
    <source>
        <dbReference type="ARBA" id="ARBA00022927"/>
    </source>
</evidence>
<keyword evidence="12 15" id="KW-0449">Lipoprotein</keyword>
<keyword evidence="8 13" id="KW-0472">Membrane</keyword>
<dbReference type="InterPro" id="IPR004565">
    <property type="entry name" value="OM_lipoprot_LolB"/>
</dbReference>
<proteinExistence type="inferred from homology"/>
<dbReference type="SUPFAM" id="SSF89392">
    <property type="entry name" value="Prokaryotic lipoproteins and lipoprotein localization factors"/>
    <property type="match status" value="1"/>
</dbReference>
<evidence type="ECO:0000256" key="3">
    <source>
        <dbReference type="ARBA" id="ARBA00011245"/>
    </source>
</evidence>
<feature type="chain" id="PRO_5012674609" description="Outer-membrane lipoprotein LolB" evidence="14">
    <location>
        <begin position="23"/>
        <end position="211"/>
    </location>
</feature>
<evidence type="ECO:0000256" key="8">
    <source>
        <dbReference type="ARBA" id="ARBA00023136"/>
    </source>
</evidence>
<evidence type="ECO:0000256" key="6">
    <source>
        <dbReference type="ARBA" id="ARBA00022729"/>
    </source>
</evidence>
<comment type="subunit">
    <text evidence="3 13">Monomer.</text>
</comment>
<feature type="signal peptide" evidence="14">
    <location>
        <begin position="1"/>
        <end position="22"/>
    </location>
</feature>
<evidence type="ECO:0000256" key="9">
    <source>
        <dbReference type="ARBA" id="ARBA00023139"/>
    </source>
</evidence>
<evidence type="ECO:0000256" key="4">
    <source>
        <dbReference type="ARBA" id="ARBA00016202"/>
    </source>
</evidence>
<keyword evidence="7 13" id="KW-0653">Protein transport</keyword>
<evidence type="ECO:0000256" key="10">
    <source>
        <dbReference type="ARBA" id="ARBA00023186"/>
    </source>
</evidence>
<keyword evidence="16" id="KW-1185">Reference proteome</keyword>
<dbReference type="EMBL" id="NMPM01000008">
    <property type="protein sequence ID" value="PAV27238.1"/>
    <property type="molecule type" value="Genomic_DNA"/>
</dbReference>
<comment type="subcellular location">
    <subcellularLocation>
        <location evidence="1">Cell outer membrane</location>
        <topology evidence="1">Lipid-anchor</topology>
    </subcellularLocation>
</comment>
<evidence type="ECO:0000256" key="11">
    <source>
        <dbReference type="ARBA" id="ARBA00023237"/>
    </source>
</evidence>
<name>A0A2A2I771_9GAMM</name>
<dbReference type="GO" id="GO:0009279">
    <property type="term" value="C:cell outer membrane"/>
    <property type="evidence" value="ECO:0007669"/>
    <property type="project" value="UniProtKB-SubCell"/>
</dbReference>
<accession>A0A2A2I771</accession>
<dbReference type="Gene3D" id="2.50.20.10">
    <property type="entry name" value="Lipoprotein localisation LolA/LolB/LppX"/>
    <property type="match status" value="1"/>
</dbReference>
<protein>
    <recommendedName>
        <fullName evidence="4 13">Outer-membrane lipoprotein LolB</fullName>
    </recommendedName>
</protein>
<dbReference type="RefSeq" id="WP_095609782.1">
    <property type="nucleotide sequence ID" value="NZ_NMPM01000008.1"/>
</dbReference>
<evidence type="ECO:0000256" key="13">
    <source>
        <dbReference type="HAMAP-Rule" id="MF_00233"/>
    </source>
</evidence>
<evidence type="ECO:0000256" key="1">
    <source>
        <dbReference type="ARBA" id="ARBA00004459"/>
    </source>
</evidence>
<keyword evidence="5 13" id="KW-0813">Transport</keyword>
<dbReference type="GO" id="GO:0015031">
    <property type="term" value="P:protein transport"/>
    <property type="evidence" value="ECO:0007669"/>
    <property type="project" value="UniProtKB-KW"/>
</dbReference>
<dbReference type="InterPro" id="IPR029046">
    <property type="entry name" value="LolA/LolB/LppX"/>
</dbReference>
<evidence type="ECO:0000256" key="14">
    <source>
        <dbReference type="SAM" id="SignalP"/>
    </source>
</evidence>